<keyword evidence="4" id="KW-1185">Reference proteome</keyword>
<accession>A0A9W8AGR6</accession>
<dbReference type="Proteomes" id="UP001150569">
    <property type="component" value="Unassembled WGS sequence"/>
</dbReference>
<reference evidence="3" key="1">
    <citation type="submission" date="2022-07" db="EMBL/GenBank/DDBJ databases">
        <title>Phylogenomic reconstructions and comparative analyses of Kickxellomycotina fungi.</title>
        <authorList>
            <person name="Reynolds N.K."/>
            <person name="Stajich J.E."/>
            <person name="Barry K."/>
            <person name="Grigoriev I.V."/>
            <person name="Crous P."/>
            <person name="Smith M.E."/>
        </authorList>
    </citation>
    <scope>NUCLEOTIDE SEQUENCE</scope>
    <source>
        <strain evidence="3">RSA 861</strain>
    </source>
</reference>
<dbReference type="AlphaFoldDB" id="A0A9W8AGR6"/>
<dbReference type="InterPro" id="IPR001424">
    <property type="entry name" value="SOD_Cu_Zn_dom"/>
</dbReference>
<dbReference type="PANTHER" id="PTHR20910:SF1">
    <property type="entry name" value="SUPEROXIDE DISMUTASE COPPER_ZINC BINDING DOMAIN-CONTAINING PROTEIN"/>
    <property type="match status" value="1"/>
</dbReference>
<sequence>MLCRFATLVAVICGALLPLTSAQGVPQGTYRTIQARGLRQNYGPSGSQPNPKVSDTAIAKVASHTTTVSGQVTFYQADPRAPVQIKYSLTGLKPNQIYHYHVHESPVGENLDCSAAGGHYDPTKVNKGAATYKCNPNDAFATCELGDLSGRFGPIVATGTGLAQSSQTYRDVYLGIRNGNIIANRAVVVHNEKGDRVACGNILVQAAN</sequence>
<dbReference type="Gene3D" id="2.60.40.200">
    <property type="entry name" value="Superoxide dismutase, copper/zinc binding domain"/>
    <property type="match status" value="1"/>
</dbReference>
<dbReference type="OrthoDB" id="159229at2759"/>
<dbReference type="InterPro" id="IPR053257">
    <property type="entry name" value="Cu-only_SOD"/>
</dbReference>
<dbReference type="GO" id="GO:0046872">
    <property type="term" value="F:metal ion binding"/>
    <property type="evidence" value="ECO:0007669"/>
    <property type="project" value="InterPro"/>
</dbReference>
<dbReference type="InterPro" id="IPR036423">
    <property type="entry name" value="SOD-like_Cu/Zn_dom_sf"/>
</dbReference>
<evidence type="ECO:0000259" key="2">
    <source>
        <dbReference type="Pfam" id="PF00080"/>
    </source>
</evidence>
<organism evidence="3 4">
    <name type="scientific">Tieghemiomyces parasiticus</name>
    <dbReference type="NCBI Taxonomy" id="78921"/>
    <lineage>
        <taxon>Eukaryota</taxon>
        <taxon>Fungi</taxon>
        <taxon>Fungi incertae sedis</taxon>
        <taxon>Zoopagomycota</taxon>
        <taxon>Kickxellomycotina</taxon>
        <taxon>Dimargaritomycetes</taxon>
        <taxon>Dimargaritales</taxon>
        <taxon>Dimargaritaceae</taxon>
        <taxon>Tieghemiomyces</taxon>
    </lineage>
</organism>
<protein>
    <recommendedName>
        <fullName evidence="2">Superoxide dismutase copper/zinc binding domain-containing protein</fullName>
    </recommendedName>
</protein>
<feature type="signal peptide" evidence="1">
    <location>
        <begin position="1"/>
        <end position="22"/>
    </location>
</feature>
<name>A0A9W8AGR6_9FUNG</name>
<dbReference type="SUPFAM" id="SSF49329">
    <property type="entry name" value="Cu,Zn superoxide dismutase-like"/>
    <property type="match status" value="1"/>
</dbReference>
<gene>
    <name evidence="3" type="ORF">IWQ60_000344</name>
</gene>
<dbReference type="Pfam" id="PF00080">
    <property type="entry name" value="Sod_Cu"/>
    <property type="match status" value="1"/>
</dbReference>
<proteinExistence type="predicted"/>
<evidence type="ECO:0000313" key="3">
    <source>
        <dbReference type="EMBL" id="KAJ1930407.1"/>
    </source>
</evidence>
<keyword evidence="1" id="KW-0732">Signal</keyword>
<dbReference type="PANTHER" id="PTHR20910">
    <property type="entry name" value="AGAP001623-PA"/>
    <property type="match status" value="1"/>
</dbReference>
<feature type="chain" id="PRO_5040957327" description="Superoxide dismutase copper/zinc binding domain-containing protein" evidence="1">
    <location>
        <begin position="23"/>
        <end position="208"/>
    </location>
</feature>
<feature type="domain" description="Superoxide dismutase copper/zinc binding" evidence="2">
    <location>
        <begin position="68"/>
        <end position="200"/>
    </location>
</feature>
<dbReference type="GO" id="GO:0006801">
    <property type="term" value="P:superoxide metabolic process"/>
    <property type="evidence" value="ECO:0007669"/>
    <property type="project" value="InterPro"/>
</dbReference>
<dbReference type="EMBL" id="JANBPT010000008">
    <property type="protein sequence ID" value="KAJ1930407.1"/>
    <property type="molecule type" value="Genomic_DNA"/>
</dbReference>
<comment type="caution">
    <text evidence="3">The sequence shown here is derived from an EMBL/GenBank/DDBJ whole genome shotgun (WGS) entry which is preliminary data.</text>
</comment>
<evidence type="ECO:0000256" key="1">
    <source>
        <dbReference type="SAM" id="SignalP"/>
    </source>
</evidence>
<evidence type="ECO:0000313" key="4">
    <source>
        <dbReference type="Proteomes" id="UP001150569"/>
    </source>
</evidence>